<dbReference type="KEGG" id="ani:ANIA_00520"/>
<accession>Q5BG10</accession>
<reference evidence="8" key="2">
    <citation type="journal article" date="2009" name="Fungal Genet. Biol.">
        <title>The 2008 update of the Aspergillus nidulans genome annotation: a community effort.</title>
        <authorList>
            <person name="Wortman J.R."/>
            <person name="Gilsenan J.M."/>
            <person name="Joardar V."/>
            <person name="Deegan J."/>
            <person name="Clutterbuck J."/>
            <person name="Andersen M.R."/>
            <person name="Archer D."/>
            <person name="Bencina M."/>
            <person name="Braus G."/>
            <person name="Coutinho P."/>
            <person name="von Dohren H."/>
            <person name="Doonan J."/>
            <person name="Driessen A.J."/>
            <person name="Durek P."/>
            <person name="Espeso E."/>
            <person name="Fekete E."/>
            <person name="Flipphi M."/>
            <person name="Estrada C.G."/>
            <person name="Geysens S."/>
            <person name="Goldman G."/>
            <person name="de Groot P.W."/>
            <person name="Hansen K."/>
            <person name="Harris S.D."/>
            <person name="Heinekamp T."/>
            <person name="Helmstaedt K."/>
            <person name="Henrissat B."/>
            <person name="Hofmann G."/>
            <person name="Homan T."/>
            <person name="Horio T."/>
            <person name="Horiuchi H."/>
            <person name="James S."/>
            <person name="Jones M."/>
            <person name="Karaffa L."/>
            <person name="Karanyi Z."/>
            <person name="Kato M."/>
            <person name="Keller N."/>
            <person name="Kelly D.E."/>
            <person name="Kiel J.A."/>
            <person name="Kim J.M."/>
            <person name="van der Klei I.J."/>
            <person name="Klis F.M."/>
            <person name="Kovalchuk A."/>
            <person name="Krasevec N."/>
            <person name="Kubicek C.P."/>
            <person name="Liu B."/>
            <person name="Maccabe A."/>
            <person name="Meyer V."/>
            <person name="Mirabito P."/>
            <person name="Miskei M."/>
            <person name="Mos M."/>
            <person name="Mullins J."/>
            <person name="Nelson D.R."/>
            <person name="Nielsen J."/>
            <person name="Oakley B.R."/>
            <person name="Osmani S.A."/>
            <person name="Pakula T."/>
            <person name="Paszewski A."/>
            <person name="Paulsen I."/>
            <person name="Pilsyk S."/>
            <person name="Pocsi I."/>
            <person name="Punt P.J."/>
            <person name="Ram A.F."/>
            <person name="Ren Q."/>
            <person name="Robellet X."/>
            <person name="Robson G."/>
            <person name="Seiboth B."/>
            <person name="van Solingen P."/>
            <person name="Specht T."/>
            <person name="Sun J."/>
            <person name="Taheri-Talesh N."/>
            <person name="Takeshita N."/>
            <person name="Ussery D."/>
            <person name="vanKuyk P.A."/>
            <person name="Visser H."/>
            <person name="van de Vondervoort P.J."/>
            <person name="de Vries R.P."/>
            <person name="Walton J."/>
            <person name="Xiang X."/>
            <person name="Xiong Y."/>
            <person name="Zeng A.P."/>
            <person name="Brandt B.W."/>
            <person name="Cornell M.J."/>
            <person name="van den Hondel C.A."/>
            <person name="Visser J."/>
            <person name="Oliver S.G."/>
            <person name="Turner G."/>
        </authorList>
    </citation>
    <scope>GENOME REANNOTATION</scope>
    <source>
        <strain evidence="8">FGSC A4 / ATCC 38163 / CBS 112.46 / NRRL 194 / M139</strain>
    </source>
</reference>
<keyword evidence="8" id="KW-1185">Reference proteome</keyword>
<dbReference type="InterPro" id="IPR050416">
    <property type="entry name" value="FAD-linked_Oxidoreductase"/>
</dbReference>
<dbReference type="Pfam" id="PF01565">
    <property type="entry name" value="FAD_binding_4"/>
    <property type="match status" value="1"/>
</dbReference>
<evidence type="ECO:0000256" key="4">
    <source>
        <dbReference type="ARBA" id="ARBA00023002"/>
    </source>
</evidence>
<dbReference type="OrthoDB" id="2151789at2759"/>
<dbReference type="InterPro" id="IPR036318">
    <property type="entry name" value="FAD-bd_PCMH-like_sf"/>
</dbReference>
<dbReference type="AlphaFoldDB" id="Q5BG10"/>
<dbReference type="InterPro" id="IPR016169">
    <property type="entry name" value="FAD-bd_PCMH_sub2"/>
</dbReference>
<dbReference type="InterPro" id="IPR016166">
    <property type="entry name" value="FAD-bd_PCMH"/>
</dbReference>
<proteinExistence type="inferred from homology"/>
<evidence type="ECO:0000256" key="1">
    <source>
        <dbReference type="ARBA" id="ARBA00005466"/>
    </source>
</evidence>
<dbReference type="EMBL" id="BN001308">
    <property type="protein sequence ID" value="CBF89318.1"/>
    <property type="molecule type" value="Genomic_DNA"/>
</dbReference>
<evidence type="ECO:0000313" key="7">
    <source>
        <dbReference type="EMBL" id="CBF89318.1"/>
    </source>
</evidence>
<accession>C8VSV4</accession>
<feature type="compositionally biased region" description="Polar residues" evidence="5">
    <location>
        <begin position="162"/>
        <end position="180"/>
    </location>
</feature>
<evidence type="ECO:0000256" key="3">
    <source>
        <dbReference type="ARBA" id="ARBA00022827"/>
    </source>
</evidence>
<evidence type="ECO:0000313" key="8">
    <source>
        <dbReference type="Proteomes" id="UP000000560"/>
    </source>
</evidence>
<feature type="region of interest" description="Disordered" evidence="5">
    <location>
        <begin position="162"/>
        <end position="181"/>
    </location>
</feature>
<dbReference type="VEuPathDB" id="FungiDB:AN0520"/>
<dbReference type="PANTHER" id="PTHR42973:SF53">
    <property type="entry name" value="FAD-BINDING PCMH-TYPE DOMAIN-CONTAINING PROTEIN-RELATED"/>
    <property type="match status" value="1"/>
</dbReference>
<keyword evidence="4" id="KW-0560">Oxidoreductase</keyword>
<keyword evidence="3" id="KW-0274">FAD</keyword>
<evidence type="ECO:0000256" key="2">
    <source>
        <dbReference type="ARBA" id="ARBA00022630"/>
    </source>
</evidence>
<protein>
    <recommendedName>
        <fullName evidence="6">FAD-binding PCMH-type domain-containing protein</fullName>
    </recommendedName>
</protein>
<name>Q5BG10_EMENI</name>
<evidence type="ECO:0000259" key="6">
    <source>
        <dbReference type="PROSITE" id="PS51387"/>
    </source>
</evidence>
<dbReference type="GO" id="GO:0005576">
    <property type="term" value="C:extracellular region"/>
    <property type="evidence" value="ECO:0000318"/>
    <property type="project" value="GO_Central"/>
</dbReference>
<dbReference type="Proteomes" id="UP000000560">
    <property type="component" value="Chromosome VIII"/>
</dbReference>
<sequence>MASLSLNQLRATQRLCLHLNKDYPDFTFLQTTPQYHILSMENWSKTAWANPTCIVRPANTSVLQDTVRLLSSHYVPFAVRSGDHMPPPLGANINAGVLISLSSLDEKNYDPERDVIEVGGGLKWRDVYSYLDEYKVTVVGGRVLESEWGFLYSEQISKSSLPTVPWSTPTDHPIKTSSVPSKAGPITSVRISKQIRLPGLNYLQASSRHLLCTPTPSTLFENMLGHLPRLLTAAYEFQQSDAAEGHAKFMLQAFIAGGTISAVMNMIYIQPEPNPSAFAPFASISTVDDLTRIQTLTKMMSGQMVPDNHR</sequence>
<evidence type="ECO:0000256" key="5">
    <source>
        <dbReference type="SAM" id="MobiDB-lite"/>
    </source>
</evidence>
<organism evidence="7 8">
    <name type="scientific">Emericella nidulans (strain FGSC A4 / ATCC 38163 / CBS 112.46 / NRRL 194 / M139)</name>
    <name type="common">Aspergillus nidulans</name>
    <dbReference type="NCBI Taxonomy" id="227321"/>
    <lineage>
        <taxon>Eukaryota</taxon>
        <taxon>Fungi</taxon>
        <taxon>Dikarya</taxon>
        <taxon>Ascomycota</taxon>
        <taxon>Pezizomycotina</taxon>
        <taxon>Eurotiomycetes</taxon>
        <taxon>Eurotiomycetidae</taxon>
        <taxon>Eurotiales</taxon>
        <taxon>Aspergillaceae</taxon>
        <taxon>Aspergillus</taxon>
        <taxon>Aspergillus subgen. Nidulantes</taxon>
    </lineage>
</organism>
<feature type="domain" description="FAD-binding PCMH-type" evidence="6">
    <location>
        <begin position="47"/>
        <end position="240"/>
    </location>
</feature>
<dbReference type="InParanoid" id="Q5BG10"/>
<dbReference type="Gene3D" id="3.30.465.10">
    <property type="match status" value="1"/>
</dbReference>
<dbReference type="RefSeq" id="XP_658124.1">
    <property type="nucleotide sequence ID" value="XM_653032.1"/>
</dbReference>
<dbReference type="eggNOG" id="KOG1231">
    <property type="taxonomic scope" value="Eukaryota"/>
</dbReference>
<dbReference type="PANTHER" id="PTHR42973">
    <property type="entry name" value="BINDING OXIDOREDUCTASE, PUTATIVE (AFU_ORTHOLOGUE AFUA_1G17690)-RELATED"/>
    <property type="match status" value="1"/>
</dbReference>
<gene>
    <name evidence="7" type="ORF">ANIA_00520</name>
</gene>
<dbReference type="GO" id="GO:0016491">
    <property type="term" value="F:oxidoreductase activity"/>
    <property type="evidence" value="ECO:0007669"/>
    <property type="project" value="UniProtKB-KW"/>
</dbReference>
<comment type="similarity">
    <text evidence="1">Belongs to the oxygen-dependent FAD-linked oxidoreductase family.</text>
</comment>
<keyword evidence="2" id="KW-0285">Flavoprotein</keyword>
<dbReference type="GO" id="GO:0071949">
    <property type="term" value="F:FAD binding"/>
    <property type="evidence" value="ECO:0007669"/>
    <property type="project" value="InterPro"/>
</dbReference>
<dbReference type="GeneID" id="2876295"/>
<dbReference type="SUPFAM" id="SSF56176">
    <property type="entry name" value="FAD-binding/transporter-associated domain-like"/>
    <property type="match status" value="1"/>
</dbReference>
<dbReference type="HOGENOM" id="CLU_897227_0_0_1"/>
<dbReference type="PROSITE" id="PS51387">
    <property type="entry name" value="FAD_PCMH"/>
    <property type="match status" value="1"/>
</dbReference>
<reference evidence="8" key="1">
    <citation type="journal article" date="2005" name="Nature">
        <title>Sequencing of Aspergillus nidulans and comparative analysis with A. fumigatus and A. oryzae.</title>
        <authorList>
            <person name="Galagan J.E."/>
            <person name="Calvo S.E."/>
            <person name="Cuomo C."/>
            <person name="Ma L.J."/>
            <person name="Wortman J.R."/>
            <person name="Batzoglou S."/>
            <person name="Lee S.I."/>
            <person name="Basturkmen M."/>
            <person name="Spevak C.C."/>
            <person name="Clutterbuck J."/>
            <person name="Kapitonov V."/>
            <person name="Jurka J."/>
            <person name="Scazzocchio C."/>
            <person name="Farman M."/>
            <person name="Butler J."/>
            <person name="Purcell S."/>
            <person name="Harris S."/>
            <person name="Braus G.H."/>
            <person name="Draht O."/>
            <person name="Busch S."/>
            <person name="D'Enfert C."/>
            <person name="Bouchier C."/>
            <person name="Goldman G.H."/>
            <person name="Bell-Pedersen D."/>
            <person name="Griffiths-Jones S."/>
            <person name="Doonan J.H."/>
            <person name="Yu J."/>
            <person name="Vienken K."/>
            <person name="Pain A."/>
            <person name="Freitag M."/>
            <person name="Selker E.U."/>
            <person name="Archer D.B."/>
            <person name="Penalva M.A."/>
            <person name="Oakley B.R."/>
            <person name="Momany M."/>
            <person name="Tanaka T."/>
            <person name="Kumagai T."/>
            <person name="Asai K."/>
            <person name="Machida M."/>
            <person name="Nierman W.C."/>
            <person name="Denning D.W."/>
            <person name="Caddick M."/>
            <person name="Hynes M."/>
            <person name="Paoletti M."/>
            <person name="Fischer R."/>
            <person name="Miller B."/>
            <person name="Dyer P."/>
            <person name="Sachs M.S."/>
            <person name="Osmani S.A."/>
            <person name="Birren B.W."/>
        </authorList>
    </citation>
    <scope>NUCLEOTIDE SEQUENCE [LARGE SCALE GENOMIC DNA]</scope>
    <source>
        <strain evidence="8">FGSC A4 / ATCC 38163 / CBS 112.46 / NRRL 194 / M139</strain>
    </source>
</reference>
<dbReference type="InterPro" id="IPR006094">
    <property type="entry name" value="Oxid_FAD_bind_N"/>
</dbReference>